<evidence type="ECO:0000313" key="3">
    <source>
        <dbReference type="Proteomes" id="UP000324222"/>
    </source>
</evidence>
<sequence length="70" mass="7499">MNFNRIQLHTLLITPITPRINLQNIKSQSVGRASSLTLTLTQAGKAAGSEPGSVWTVRGGPSYLHANTDP</sequence>
<evidence type="ECO:0000256" key="1">
    <source>
        <dbReference type="SAM" id="MobiDB-lite"/>
    </source>
</evidence>
<feature type="region of interest" description="Disordered" evidence="1">
    <location>
        <begin position="46"/>
        <end position="70"/>
    </location>
</feature>
<accession>A0A5B7EMW4</accession>
<dbReference type="AlphaFoldDB" id="A0A5B7EMW4"/>
<name>A0A5B7EMW4_PORTR</name>
<reference evidence="2 3" key="1">
    <citation type="submission" date="2019-05" db="EMBL/GenBank/DDBJ databases">
        <title>Another draft genome of Portunus trituberculatus and its Hox gene families provides insights of decapod evolution.</title>
        <authorList>
            <person name="Jeong J.-H."/>
            <person name="Song I."/>
            <person name="Kim S."/>
            <person name="Choi T."/>
            <person name="Kim D."/>
            <person name="Ryu S."/>
            <person name="Kim W."/>
        </authorList>
    </citation>
    <scope>NUCLEOTIDE SEQUENCE [LARGE SCALE GENOMIC DNA]</scope>
    <source>
        <tissue evidence="2">Muscle</tissue>
    </source>
</reference>
<protein>
    <submittedName>
        <fullName evidence="2">Uncharacterized protein</fullName>
    </submittedName>
</protein>
<evidence type="ECO:0000313" key="2">
    <source>
        <dbReference type="EMBL" id="MPC34509.1"/>
    </source>
</evidence>
<comment type="caution">
    <text evidence="2">The sequence shown here is derived from an EMBL/GenBank/DDBJ whole genome shotgun (WGS) entry which is preliminary data.</text>
</comment>
<organism evidence="2 3">
    <name type="scientific">Portunus trituberculatus</name>
    <name type="common">Swimming crab</name>
    <name type="synonym">Neptunus trituberculatus</name>
    <dbReference type="NCBI Taxonomy" id="210409"/>
    <lineage>
        <taxon>Eukaryota</taxon>
        <taxon>Metazoa</taxon>
        <taxon>Ecdysozoa</taxon>
        <taxon>Arthropoda</taxon>
        <taxon>Crustacea</taxon>
        <taxon>Multicrustacea</taxon>
        <taxon>Malacostraca</taxon>
        <taxon>Eumalacostraca</taxon>
        <taxon>Eucarida</taxon>
        <taxon>Decapoda</taxon>
        <taxon>Pleocyemata</taxon>
        <taxon>Brachyura</taxon>
        <taxon>Eubrachyura</taxon>
        <taxon>Portunoidea</taxon>
        <taxon>Portunidae</taxon>
        <taxon>Portuninae</taxon>
        <taxon>Portunus</taxon>
    </lineage>
</organism>
<dbReference type="Proteomes" id="UP000324222">
    <property type="component" value="Unassembled WGS sequence"/>
</dbReference>
<dbReference type="EMBL" id="VSRR010003070">
    <property type="protein sequence ID" value="MPC34509.1"/>
    <property type="molecule type" value="Genomic_DNA"/>
</dbReference>
<gene>
    <name evidence="2" type="ORF">E2C01_027901</name>
</gene>
<keyword evidence="3" id="KW-1185">Reference proteome</keyword>
<proteinExistence type="predicted"/>